<dbReference type="AlphaFoldDB" id="A0AAD7P0C8"/>
<sequence length="394" mass="45930">MPTELDLRSARLDRLLGINSNQDRDFGGLSESETFWRDHQPWLEECGYMLRPRYRPGWVRSWEGTNKDPWHCTDGPPGRFLLVLDAVRIRDKTDVCLKRIDTGKHKLECEIGTFFSSGSLADDPENHCVPILETLQFPDDEKITILVMPLLRKYSDPRFDTFGEAVDFFGQIFEGLKFMHDHNVAHRDCNSNNIMMDGSKMFPEGYHPVKPKLKRDYYSGRARFYTRTQRPPKYYLIDFGLSSRYQTRNPPPLEMGIEAGDKSVPEFQLSENSPPPKPSDPFPIDVYYLGNMIRQNFLEGRPIFSYQNRLYGFEFMKPLVDDMTSNDPSKRPTADEVVERFAIIRDSLSSWKLRSRVIKASDSLFPGALRSVKHWYRRIRFILLRVPTIPVKRA</sequence>
<keyword evidence="2" id="KW-0808">Transferase</keyword>
<dbReference type="GO" id="GO:0004674">
    <property type="term" value="F:protein serine/threonine kinase activity"/>
    <property type="evidence" value="ECO:0007669"/>
    <property type="project" value="TreeGrafter"/>
</dbReference>
<dbReference type="GO" id="GO:0005634">
    <property type="term" value="C:nucleus"/>
    <property type="evidence" value="ECO:0007669"/>
    <property type="project" value="TreeGrafter"/>
</dbReference>
<reference evidence="2" key="1">
    <citation type="submission" date="2023-03" db="EMBL/GenBank/DDBJ databases">
        <title>Massive genome expansion in bonnet fungi (Mycena s.s.) driven by repeated elements and novel gene families across ecological guilds.</title>
        <authorList>
            <consortium name="Lawrence Berkeley National Laboratory"/>
            <person name="Harder C.B."/>
            <person name="Miyauchi S."/>
            <person name="Viragh M."/>
            <person name="Kuo A."/>
            <person name="Thoen E."/>
            <person name="Andreopoulos B."/>
            <person name="Lu D."/>
            <person name="Skrede I."/>
            <person name="Drula E."/>
            <person name="Henrissat B."/>
            <person name="Morin E."/>
            <person name="Kohler A."/>
            <person name="Barry K."/>
            <person name="LaButti K."/>
            <person name="Morin E."/>
            <person name="Salamov A."/>
            <person name="Lipzen A."/>
            <person name="Mereny Z."/>
            <person name="Hegedus B."/>
            <person name="Baldrian P."/>
            <person name="Stursova M."/>
            <person name="Weitz H."/>
            <person name="Taylor A."/>
            <person name="Grigoriev I.V."/>
            <person name="Nagy L.G."/>
            <person name="Martin F."/>
            <person name="Kauserud H."/>
        </authorList>
    </citation>
    <scope>NUCLEOTIDE SEQUENCE</scope>
    <source>
        <strain evidence="2">CBHHK188m</strain>
    </source>
</reference>
<dbReference type="GO" id="GO:0005524">
    <property type="term" value="F:ATP binding"/>
    <property type="evidence" value="ECO:0007669"/>
    <property type="project" value="InterPro"/>
</dbReference>
<dbReference type="InterPro" id="IPR011009">
    <property type="entry name" value="Kinase-like_dom_sf"/>
</dbReference>
<feature type="domain" description="Protein kinase" evidence="1">
    <location>
        <begin position="69"/>
        <end position="344"/>
    </location>
</feature>
<evidence type="ECO:0000259" key="1">
    <source>
        <dbReference type="PROSITE" id="PS50011"/>
    </source>
</evidence>
<keyword evidence="2" id="KW-0418">Kinase</keyword>
<dbReference type="PANTHER" id="PTHR44167">
    <property type="entry name" value="OVARIAN-SPECIFIC SERINE/THREONINE-PROTEIN KINASE LOK-RELATED"/>
    <property type="match status" value="1"/>
</dbReference>
<dbReference type="SMART" id="SM00220">
    <property type="entry name" value="S_TKc"/>
    <property type="match status" value="1"/>
</dbReference>
<evidence type="ECO:0000313" key="3">
    <source>
        <dbReference type="Proteomes" id="UP001215280"/>
    </source>
</evidence>
<name>A0AAD7P0C8_9AGAR</name>
<dbReference type="EMBL" id="JARJLG010000003">
    <property type="protein sequence ID" value="KAJ7782476.1"/>
    <property type="molecule type" value="Genomic_DNA"/>
</dbReference>
<organism evidence="2 3">
    <name type="scientific">Mycena maculata</name>
    <dbReference type="NCBI Taxonomy" id="230809"/>
    <lineage>
        <taxon>Eukaryota</taxon>
        <taxon>Fungi</taxon>
        <taxon>Dikarya</taxon>
        <taxon>Basidiomycota</taxon>
        <taxon>Agaricomycotina</taxon>
        <taxon>Agaricomycetes</taxon>
        <taxon>Agaricomycetidae</taxon>
        <taxon>Agaricales</taxon>
        <taxon>Marasmiineae</taxon>
        <taxon>Mycenaceae</taxon>
        <taxon>Mycena</taxon>
    </lineage>
</organism>
<dbReference type="PROSITE" id="PS50011">
    <property type="entry name" value="PROTEIN_KINASE_DOM"/>
    <property type="match status" value="1"/>
</dbReference>
<dbReference type="GO" id="GO:0044773">
    <property type="term" value="P:mitotic DNA damage checkpoint signaling"/>
    <property type="evidence" value="ECO:0007669"/>
    <property type="project" value="TreeGrafter"/>
</dbReference>
<dbReference type="InterPro" id="IPR000719">
    <property type="entry name" value="Prot_kinase_dom"/>
</dbReference>
<dbReference type="PANTHER" id="PTHR44167:SF24">
    <property type="entry name" value="SERINE_THREONINE-PROTEIN KINASE CHK2"/>
    <property type="match status" value="1"/>
</dbReference>
<protein>
    <submittedName>
        <fullName evidence="2">Kinase-like domain-containing protein</fullName>
    </submittedName>
</protein>
<evidence type="ECO:0000313" key="2">
    <source>
        <dbReference type="EMBL" id="KAJ7782476.1"/>
    </source>
</evidence>
<accession>A0AAD7P0C8</accession>
<dbReference type="Proteomes" id="UP001215280">
    <property type="component" value="Unassembled WGS sequence"/>
</dbReference>
<dbReference type="Pfam" id="PF00069">
    <property type="entry name" value="Pkinase"/>
    <property type="match status" value="1"/>
</dbReference>
<keyword evidence="3" id="KW-1185">Reference proteome</keyword>
<gene>
    <name evidence="2" type="ORF">DFH07DRAFT_949275</name>
</gene>
<comment type="caution">
    <text evidence="2">The sequence shown here is derived from an EMBL/GenBank/DDBJ whole genome shotgun (WGS) entry which is preliminary data.</text>
</comment>
<proteinExistence type="predicted"/>
<dbReference type="Gene3D" id="1.10.510.10">
    <property type="entry name" value="Transferase(Phosphotransferase) domain 1"/>
    <property type="match status" value="1"/>
</dbReference>
<dbReference type="SUPFAM" id="SSF56112">
    <property type="entry name" value="Protein kinase-like (PK-like)"/>
    <property type="match status" value="1"/>
</dbReference>